<proteinExistence type="predicted"/>
<protein>
    <recommendedName>
        <fullName evidence="3">CopG family transcriptional regulator</fullName>
    </recommendedName>
</protein>
<evidence type="ECO:0000313" key="1">
    <source>
        <dbReference type="EMBL" id="TLD72575.1"/>
    </source>
</evidence>
<dbReference type="RefSeq" id="WP_138084198.1">
    <property type="nucleotide sequence ID" value="NZ_VAUV01000001.1"/>
</dbReference>
<accession>A0A5R8KKT7</accession>
<dbReference type="AlphaFoldDB" id="A0A5R8KKT7"/>
<gene>
    <name evidence="1" type="ORF">FEM03_00425</name>
</gene>
<reference evidence="1 2" key="1">
    <citation type="submission" date="2019-05" db="EMBL/GenBank/DDBJ databases">
        <title>Verrucobacter flavum gen. nov., sp. nov. a new member of the family Verrucomicrobiaceae.</title>
        <authorList>
            <person name="Szuroczki S."/>
            <person name="Abbaszade G."/>
            <person name="Szabo A."/>
            <person name="Felfoldi T."/>
            <person name="Schumann P."/>
            <person name="Boka K."/>
            <person name="Keki Z."/>
            <person name="Toumi M."/>
            <person name="Toth E."/>
        </authorList>
    </citation>
    <scope>NUCLEOTIDE SEQUENCE [LARGE SCALE GENOMIC DNA]</scope>
    <source>
        <strain evidence="1 2">MG-N-17</strain>
    </source>
</reference>
<evidence type="ECO:0008006" key="3">
    <source>
        <dbReference type="Google" id="ProtNLM"/>
    </source>
</evidence>
<dbReference type="Proteomes" id="UP000306196">
    <property type="component" value="Unassembled WGS sequence"/>
</dbReference>
<name>A0A5R8KKT7_9BACT</name>
<evidence type="ECO:0000313" key="2">
    <source>
        <dbReference type="Proteomes" id="UP000306196"/>
    </source>
</evidence>
<keyword evidence="2" id="KW-1185">Reference proteome</keyword>
<dbReference type="OrthoDB" id="598340at2"/>
<organism evidence="1 2">
    <name type="scientific">Phragmitibacter flavus</name>
    <dbReference type="NCBI Taxonomy" id="2576071"/>
    <lineage>
        <taxon>Bacteria</taxon>
        <taxon>Pseudomonadati</taxon>
        <taxon>Verrucomicrobiota</taxon>
        <taxon>Verrucomicrobiia</taxon>
        <taxon>Verrucomicrobiales</taxon>
        <taxon>Verrucomicrobiaceae</taxon>
        <taxon>Phragmitibacter</taxon>
    </lineage>
</organism>
<sequence length="87" mass="10055">MKNITVSIDDELYRAARIKAAEQSTSISGLFKTFLIRLTSDETAETEFQRLAREEQELRAELRARRLGLNPAHNLSRTELHDRDALR</sequence>
<comment type="caution">
    <text evidence="1">The sequence shown here is derived from an EMBL/GenBank/DDBJ whole genome shotgun (WGS) entry which is preliminary data.</text>
</comment>
<dbReference type="EMBL" id="VAUV01000001">
    <property type="protein sequence ID" value="TLD72575.1"/>
    <property type="molecule type" value="Genomic_DNA"/>
</dbReference>